<dbReference type="EMBL" id="CAJVPL010003053">
    <property type="protein sequence ID" value="CAG8625207.1"/>
    <property type="molecule type" value="Genomic_DNA"/>
</dbReference>
<dbReference type="InterPro" id="IPR036236">
    <property type="entry name" value="Znf_C2H2_sf"/>
</dbReference>
<evidence type="ECO:0000256" key="2">
    <source>
        <dbReference type="ARBA" id="ARBA00022737"/>
    </source>
</evidence>
<dbReference type="PANTHER" id="PTHR23057:SF0">
    <property type="entry name" value="JUXTAPOSED WITH ANOTHER ZINC FINGER PROTEIN 1"/>
    <property type="match status" value="1"/>
</dbReference>
<evidence type="ECO:0000256" key="3">
    <source>
        <dbReference type="ARBA" id="ARBA00022771"/>
    </source>
</evidence>
<dbReference type="InterPro" id="IPR051580">
    <property type="entry name" value="ZnF-Chromatin_assoc"/>
</dbReference>
<dbReference type="OrthoDB" id="3269380at2759"/>
<dbReference type="SMART" id="SM00355">
    <property type="entry name" value="ZnF_C2H2"/>
    <property type="match status" value="2"/>
</dbReference>
<dbReference type="PANTHER" id="PTHR23057">
    <property type="entry name" value="JUXTAPOSED WITH ANOTHER ZINC FINGER PROTEIN 1"/>
    <property type="match status" value="1"/>
</dbReference>
<feature type="non-terminal residue" evidence="8">
    <location>
        <position position="185"/>
    </location>
</feature>
<evidence type="ECO:0000256" key="1">
    <source>
        <dbReference type="ARBA" id="ARBA00022723"/>
    </source>
</evidence>
<dbReference type="InterPro" id="IPR013087">
    <property type="entry name" value="Znf_C2H2_type"/>
</dbReference>
<keyword evidence="9" id="KW-1185">Reference proteome</keyword>
<dbReference type="PROSITE" id="PS00028">
    <property type="entry name" value="ZINC_FINGER_C2H2_1"/>
    <property type="match status" value="2"/>
</dbReference>
<dbReference type="Gene3D" id="3.30.160.60">
    <property type="entry name" value="Classic Zinc Finger"/>
    <property type="match status" value="2"/>
</dbReference>
<evidence type="ECO:0000256" key="6">
    <source>
        <dbReference type="SAM" id="MobiDB-lite"/>
    </source>
</evidence>
<protein>
    <submittedName>
        <fullName evidence="8">1536_t:CDS:1</fullName>
    </submittedName>
</protein>
<keyword evidence="1" id="KW-0479">Metal-binding</keyword>
<dbReference type="AlphaFoldDB" id="A0A9N9GRT3"/>
<keyword evidence="2" id="KW-0677">Repeat</keyword>
<dbReference type="Proteomes" id="UP000789831">
    <property type="component" value="Unassembled WGS sequence"/>
</dbReference>
<dbReference type="GO" id="GO:0005634">
    <property type="term" value="C:nucleus"/>
    <property type="evidence" value="ECO:0007669"/>
    <property type="project" value="TreeGrafter"/>
</dbReference>
<dbReference type="PROSITE" id="PS50157">
    <property type="entry name" value="ZINC_FINGER_C2H2_2"/>
    <property type="match status" value="1"/>
</dbReference>
<sequence length="185" mass="20906">MQEQQPSSASITTSTTSSHSLQIPHLTNNYTSNNIINNNNNNININVNVNNHNTNMNSSILNNNNYNLSNHELQNNNSLKVKIPKMTKMAREEANNDVIIKPYRCSVLGCEKTYKNSNGLKYHNIHGHRPSGPDDDGTRSAPKPYFCKIEGCDKRYKNPNGLKYHLEHAHNFSFANPSTLPSLRE</sequence>
<keyword evidence="3 5" id="KW-0863">Zinc-finger</keyword>
<evidence type="ECO:0000256" key="5">
    <source>
        <dbReference type="PROSITE-ProRule" id="PRU00042"/>
    </source>
</evidence>
<evidence type="ECO:0000313" key="9">
    <source>
        <dbReference type="Proteomes" id="UP000789831"/>
    </source>
</evidence>
<proteinExistence type="predicted"/>
<accession>A0A9N9GRT3</accession>
<feature type="region of interest" description="Disordered" evidence="6">
    <location>
        <begin position="1"/>
        <end position="25"/>
    </location>
</feature>
<feature type="compositionally biased region" description="Low complexity" evidence="6">
    <location>
        <begin position="7"/>
        <end position="25"/>
    </location>
</feature>
<organism evidence="8 9">
    <name type="scientific">Ambispora gerdemannii</name>
    <dbReference type="NCBI Taxonomy" id="144530"/>
    <lineage>
        <taxon>Eukaryota</taxon>
        <taxon>Fungi</taxon>
        <taxon>Fungi incertae sedis</taxon>
        <taxon>Mucoromycota</taxon>
        <taxon>Glomeromycotina</taxon>
        <taxon>Glomeromycetes</taxon>
        <taxon>Archaeosporales</taxon>
        <taxon>Ambisporaceae</taxon>
        <taxon>Ambispora</taxon>
    </lineage>
</organism>
<evidence type="ECO:0000256" key="4">
    <source>
        <dbReference type="ARBA" id="ARBA00022833"/>
    </source>
</evidence>
<dbReference type="SUPFAM" id="SSF57667">
    <property type="entry name" value="beta-beta-alpha zinc fingers"/>
    <property type="match status" value="1"/>
</dbReference>
<evidence type="ECO:0000259" key="7">
    <source>
        <dbReference type="PROSITE" id="PS50157"/>
    </source>
</evidence>
<comment type="caution">
    <text evidence="8">The sequence shown here is derived from an EMBL/GenBank/DDBJ whole genome shotgun (WGS) entry which is preliminary data.</text>
</comment>
<keyword evidence="4" id="KW-0862">Zinc</keyword>
<reference evidence="8" key="1">
    <citation type="submission" date="2021-06" db="EMBL/GenBank/DDBJ databases">
        <authorList>
            <person name="Kallberg Y."/>
            <person name="Tangrot J."/>
            <person name="Rosling A."/>
        </authorList>
    </citation>
    <scope>NUCLEOTIDE SEQUENCE</scope>
    <source>
        <strain evidence="8">MT106</strain>
    </source>
</reference>
<name>A0A9N9GRT3_9GLOM</name>
<evidence type="ECO:0000313" key="8">
    <source>
        <dbReference type="EMBL" id="CAG8625207.1"/>
    </source>
</evidence>
<feature type="domain" description="C2H2-type" evidence="7">
    <location>
        <begin position="103"/>
        <end position="133"/>
    </location>
</feature>
<dbReference type="GO" id="GO:0008270">
    <property type="term" value="F:zinc ion binding"/>
    <property type="evidence" value="ECO:0007669"/>
    <property type="project" value="UniProtKB-KW"/>
</dbReference>
<gene>
    <name evidence="8" type="ORF">AGERDE_LOCUS10252</name>
</gene>